<dbReference type="Gene3D" id="3.40.30.10">
    <property type="entry name" value="Glutaredoxin"/>
    <property type="match status" value="1"/>
</dbReference>
<organism evidence="3 4">
    <name type="scientific">Chryseobacterium oranimense</name>
    <dbReference type="NCBI Taxonomy" id="421058"/>
    <lineage>
        <taxon>Bacteria</taxon>
        <taxon>Pseudomonadati</taxon>
        <taxon>Bacteroidota</taxon>
        <taxon>Flavobacteriia</taxon>
        <taxon>Flavobacteriales</taxon>
        <taxon>Weeksellaceae</taxon>
        <taxon>Chryseobacterium group</taxon>
        <taxon>Chryseobacterium</taxon>
    </lineage>
</organism>
<dbReference type="InterPro" id="IPR012336">
    <property type="entry name" value="Thioredoxin-like_fold"/>
</dbReference>
<dbReference type="STRING" id="421058.SAMN05421866_1429"/>
<dbReference type="RefSeq" id="WP_073061394.1">
    <property type="nucleotide sequence ID" value="NZ_FQWT01000002.1"/>
</dbReference>
<name>A0A1M5NFG0_9FLAO</name>
<gene>
    <name evidence="3" type="ORF">SAMN05421866_1429</name>
</gene>
<dbReference type="PANTHER" id="PTHR42852:SF13">
    <property type="entry name" value="PROTEIN DIPZ"/>
    <property type="match status" value="1"/>
</dbReference>
<dbReference type="Proteomes" id="UP000184047">
    <property type="component" value="Unassembled WGS sequence"/>
</dbReference>
<keyword evidence="4" id="KW-1185">Reference proteome</keyword>
<accession>A0A1M5NFG0</accession>
<feature type="signal peptide" evidence="1">
    <location>
        <begin position="1"/>
        <end position="18"/>
    </location>
</feature>
<sequence>MKKIYILSAVLAAFSLQAQFTVTIQTPAEFKDQDAILYTLNGSKDIIVTKEQSKNNTWTFKYPSHYMGMMKVYFPASNNSVSFVSENKNVNIKMDVQNNKIKDVIYLDEVNDLMSKQQEGSQKKDLILPALAQIKEYYKDNTDFGKALKTEIERLAGMNTAIDATQHPFISYYNTNYNKFLSNSADSTKKVTQDDIVNFLDKSNDMLESSSLLRPVLVAYLNSGGNTNVGASVDTLLDRLKVETPRGQTVLSELIDIFDAYDMEEFKTKYLTLAKNLKCTINDRLASTLKSNANVEIGAAFPNVKFQSPANTSAKSLYDVKADKKIVVFWSSTCSHCESELPQLLAKYSDLKGKNVQIIGLSLDVDKNSYTQKIAAFPWINDSELRGWNSSYVDTYNVHATPTYFILDANNKIINKPDHVGNVLEYFKLK</sequence>
<dbReference type="Pfam" id="PF13905">
    <property type="entry name" value="Thioredoxin_8"/>
    <property type="match status" value="1"/>
</dbReference>
<dbReference type="EMBL" id="FQWT01000002">
    <property type="protein sequence ID" value="SHG88270.1"/>
    <property type="molecule type" value="Genomic_DNA"/>
</dbReference>
<feature type="domain" description="Thioredoxin" evidence="2">
    <location>
        <begin position="295"/>
        <end position="430"/>
    </location>
</feature>
<dbReference type="AlphaFoldDB" id="A0A1M5NFG0"/>
<evidence type="ECO:0000259" key="2">
    <source>
        <dbReference type="PROSITE" id="PS51352"/>
    </source>
</evidence>
<dbReference type="SUPFAM" id="SSF52833">
    <property type="entry name" value="Thioredoxin-like"/>
    <property type="match status" value="1"/>
</dbReference>
<dbReference type="InterPro" id="IPR036249">
    <property type="entry name" value="Thioredoxin-like_sf"/>
</dbReference>
<protein>
    <submittedName>
        <fullName evidence="3">Peroxiredoxin</fullName>
    </submittedName>
</protein>
<evidence type="ECO:0000313" key="3">
    <source>
        <dbReference type="EMBL" id="SHG88270.1"/>
    </source>
</evidence>
<dbReference type="InterPro" id="IPR013766">
    <property type="entry name" value="Thioredoxin_domain"/>
</dbReference>
<proteinExistence type="predicted"/>
<reference evidence="4" key="1">
    <citation type="submission" date="2016-11" db="EMBL/GenBank/DDBJ databases">
        <authorList>
            <person name="Varghese N."/>
            <person name="Submissions S."/>
        </authorList>
    </citation>
    <scope>NUCLEOTIDE SEQUENCE [LARGE SCALE GENOMIC DNA]</scope>
    <source>
        <strain evidence="4">DSM 19055</strain>
    </source>
</reference>
<dbReference type="OrthoDB" id="6399635at2"/>
<feature type="chain" id="PRO_5013268530" evidence="1">
    <location>
        <begin position="19"/>
        <end position="430"/>
    </location>
</feature>
<dbReference type="CDD" id="cd02966">
    <property type="entry name" value="TlpA_like_family"/>
    <property type="match status" value="1"/>
</dbReference>
<evidence type="ECO:0000313" key="4">
    <source>
        <dbReference type="Proteomes" id="UP000184047"/>
    </source>
</evidence>
<dbReference type="PROSITE" id="PS51352">
    <property type="entry name" value="THIOREDOXIN_2"/>
    <property type="match status" value="1"/>
</dbReference>
<dbReference type="eggNOG" id="COG0526">
    <property type="taxonomic scope" value="Bacteria"/>
</dbReference>
<evidence type="ECO:0000256" key="1">
    <source>
        <dbReference type="SAM" id="SignalP"/>
    </source>
</evidence>
<dbReference type="PANTHER" id="PTHR42852">
    <property type="entry name" value="THIOL:DISULFIDE INTERCHANGE PROTEIN DSBE"/>
    <property type="match status" value="1"/>
</dbReference>
<dbReference type="InterPro" id="IPR050553">
    <property type="entry name" value="Thioredoxin_ResA/DsbE_sf"/>
</dbReference>
<keyword evidence="1" id="KW-0732">Signal</keyword>